<evidence type="ECO:0000313" key="2">
    <source>
        <dbReference type="Proteomes" id="UP000499080"/>
    </source>
</evidence>
<accession>A0A4Y2UTK6</accession>
<dbReference type="Proteomes" id="UP000499080">
    <property type="component" value="Unassembled WGS sequence"/>
</dbReference>
<protein>
    <submittedName>
        <fullName evidence="1">Uncharacterized protein</fullName>
    </submittedName>
</protein>
<sequence>MIFKRFTLKNLTAGVVGGRIQLYATSCPFTTPFFNLRKPDSTTCLQTEGSWYSKTDCCQSYFKSVSHISESTAAAVSGQYKSTPFTPLPAAHSLLQQTPPTSSQF</sequence>
<organism evidence="1 2">
    <name type="scientific">Araneus ventricosus</name>
    <name type="common">Orbweaver spider</name>
    <name type="synonym">Epeira ventricosa</name>
    <dbReference type="NCBI Taxonomy" id="182803"/>
    <lineage>
        <taxon>Eukaryota</taxon>
        <taxon>Metazoa</taxon>
        <taxon>Ecdysozoa</taxon>
        <taxon>Arthropoda</taxon>
        <taxon>Chelicerata</taxon>
        <taxon>Arachnida</taxon>
        <taxon>Araneae</taxon>
        <taxon>Araneomorphae</taxon>
        <taxon>Entelegynae</taxon>
        <taxon>Araneoidea</taxon>
        <taxon>Araneidae</taxon>
        <taxon>Araneus</taxon>
    </lineage>
</organism>
<name>A0A4Y2UTK6_ARAVE</name>
<reference evidence="1 2" key="1">
    <citation type="journal article" date="2019" name="Sci. Rep.">
        <title>Orb-weaving spider Araneus ventricosus genome elucidates the spidroin gene catalogue.</title>
        <authorList>
            <person name="Kono N."/>
            <person name="Nakamura H."/>
            <person name="Ohtoshi R."/>
            <person name="Moran D.A.P."/>
            <person name="Shinohara A."/>
            <person name="Yoshida Y."/>
            <person name="Fujiwara M."/>
            <person name="Mori M."/>
            <person name="Tomita M."/>
            <person name="Arakawa K."/>
        </authorList>
    </citation>
    <scope>NUCLEOTIDE SEQUENCE [LARGE SCALE GENOMIC DNA]</scope>
</reference>
<comment type="caution">
    <text evidence="1">The sequence shown here is derived from an EMBL/GenBank/DDBJ whole genome shotgun (WGS) entry which is preliminary data.</text>
</comment>
<dbReference type="EMBL" id="BGPR01040225">
    <property type="protein sequence ID" value="GBO16329.1"/>
    <property type="molecule type" value="Genomic_DNA"/>
</dbReference>
<evidence type="ECO:0000313" key="1">
    <source>
        <dbReference type="EMBL" id="GBO16329.1"/>
    </source>
</evidence>
<gene>
    <name evidence="1" type="ORF">AVEN_222040_1</name>
</gene>
<dbReference type="AlphaFoldDB" id="A0A4Y2UTK6"/>
<proteinExistence type="predicted"/>
<keyword evidence="2" id="KW-1185">Reference proteome</keyword>